<dbReference type="InterPro" id="IPR002307">
    <property type="entry name" value="Tyr-tRNA-ligase"/>
</dbReference>
<keyword evidence="6 11" id="KW-0648">Protein biosynthesis</keyword>
<dbReference type="GO" id="GO:0005829">
    <property type="term" value="C:cytosol"/>
    <property type="evidence" value="ECO:0007669"/>
    <property type="project" value="TreeGrafter"/>
</dbReference>
<keyword evidence="5 10" id="KW-0694">RNA-binding</keyword>
<accession>A0A1F6NJ39</accession>
<organism evidence="13 14">
    <name type="scientific">Candidatus Magasanikbacteria bacterium RIFOXYA2_FULL_44_8</name>
    <dbReference type="NCBI Taxonomy" id="1798696"/>
    <lineage>
        <taxon>Bacteria</taxon>
        <taxon>Candidatus Magasanikiibacteriota</taxon>
    </lineage>
</organism>
<dbReference type="Gene3D" id="1.10.240.10">
    <property type="entry name" value="Tyrosyl-Transfer RNA Synthetase"/>
    <property type="match status" value="1"/>
</dbReference>
<reference evidence="13 14" key="1">
    <citation type="journal article" date="2016" name="Nat. Commun.">
        <title>Thousands of microbial genomes shed light on interconnected biogeochemical processes in an aquifer system.</title>
        <authorList>
            <person name="Anantharaman K."/>
            <person name="Brown C.T."/>
            <person name="Hug L.A."/>
            <person name="Sharon I."/>
            <person name="Castelle C.J."/>
            <person name="Probst A.J."/>
            <person name="Thomas B.C."/>
            <person name="Singh A."/>
            <person name="Wilkins M.J."/>
            <person name="Karaoz U."/>
            <person name="Brodie E.L."/>
            <person name="Williams K.H."/>
            <person name="Hubbard S.S."/>
            <person name="Banfield J.F."/>
        </authorList>
    </citation>
    <scope>NUCLEOTIDE SEQUENCE [LARGE SCALE GENOMIC DNA]</scope>
</reference>
<feature type="domain" description="Tyrosine--tRNA ligase SYY-like C-terminal" evidence="12">
    <location>
        <begin position="328"/>
        <end position="371"/>
    </location>
</feature>
<dbReference type="SUPFAM" id="SSF52374">
    <property type="entry name" value="Nucleotidylyl transferase"/>
    <property type="match status" value="1"/>
</dbReference>
<dbReference type="PROSITE" id="PS50889">
    <property type="entry name" value="S4"/>
    <property type="match status" value="1"/>
</dbReference>
<dbReference type="GO" id="GO:0006437">
    <property type="term" value="P:tyrosyl-tRNA aminoacylation"/>
    <property type="evidence" value="ECO:0007669"/>
    <property type="project" value="UniProtKB-UniRule"/>
</dbReference>
<dbReference type="Pfam" id="PF00579">
    <property type="entry name" value="tRNA-synt_1b"/>
    <property type="match status" value="1"/>
</dbReference>
<evidence type="ECO:0000256" key="3">
    <source>
        <dbReference type="ARBA" id="ARBA00022741"/>
    </source>
</evidence>
<dbReference type="EMBL" id="MFQR01000059">
    <property type="protein sequence ID" value="OGH83848.1"/>
    <property type="molecule type" value="Genomic_DNA"/>
</dbReference>
<evidence type="ECO:0000256" key="4">
    <source>
        <dbReference type="ARBA" id="ARBA00022840"/>
    </source>
</evidence>
<dbReference type="Proteomes" id="UP000177803">
    <property type="component" value="Unassembled WGS sequence"/>
</dbReference>
<dbReference type="EC" id="6.1.1.1" evidence="1 9"/>
<dbReference type="CDD" id="cd00165">
    <property type="entry name" value="S4"/>
    <property type="match status" value="1"/>
</dbReference>
<evidence type="ECO:0000256" key="10">
    <source>
        <dbReference type="PROSITE-ProRule" id="PRU00182"/>
    </source>
</evidence>
<comment type="similarity">
    <text evidence="11">Belongs to the class-I aminoacyl-tRNA synthetase family.</text>
</comment>
<dbReference type="PANTHER" id="PTHR11766">
    <property type="entry name" value="TYROSYL-TRNA SYNTHETASE"/>
    <property type="match status" value="1"/>
</dbReference>
<proteinExistence type="inferred from homology"/>
<sequence>MKINTDPQKIEELLTRGVDEAIDRAHLEAKLKSGKQLRIKLGIDPTSPNIHIGRSVPLLKLRDFQELGHQIVFIVGDFTGVVGDTSDKESERPMLTKAQVEANLEGYFEQAAKIIDIQSCEKYRNSEWLGKLNFHDISEQANEFSVAEFIARENIKKRLDGGTRVSLREMLYPLMQGYDSVAVKSDVELGGTDQRFNLLAGRTLQSHYDQEAQDILMGPLLEGTDGRKMSSSWGNTINLMAEPNDMFGKVMSIGDNLIIKYFTLATRVPLTEIAEYEKSLATGANPRDLKMKLARSFVHVYHGDKEADKAQEYFISTFSKKEIPTDISEITPSEYDVVAVLIESKICKSKSEARQVIDQSGVKINDAKVGVGEYTTLVKSGDIVQKGSRWFVKVK</sequence>
<dbReference type="CDD" id="cd00805">
    <property type="entry name" value="TyrRS_core"/>
    <property type="match status" value="1"/>
</dbReference>
<evidence type="ECO:0000256" key="8">
    <source>
        <dbReference type="ARBA" id="ARBA00048248"/>
    </source>
</evidence>
<evidence type="ECO:0000256" key="2">
    <source>
        <dbReference type="ARBA" id="ARBA00022598"/>
    </source>
</evidence>
<keyword evidence="4 11" id="KW-0067">ATP-binding</keyword>
<dbReference type="Gene3D" id="3.40.50.620">
    <property type="entry name" value="HUPs"/>
    <property type="match status" value="1"/>
</dbReference>
<gene>
    <name evidence="13" type="ORF">A2261_02350</name>
</gene>
<dbReference type="NCBIfam" id="TIGR00234">
    <property type="entry name" value="tyrS"/>
    <property type="match status" value="1"/>
</dbReference>
<evidence type="ECO:0000256" key="11">
    <source>
        <dbReference type="RuleBase" id="RU363036"/>
    </source>
</evidence>
<protein>
    <recommendedName>
        <fullName evidence="1 9">Tyrosine--tRNA ligase</fullName>
        <ecNumber evidence="1 9">6.1.1.1</ecNumber>
    </recommendedName>
</protein>
<dbReference type="InterPro" id="IPR024088">
    <property type="entry name" value="Tyr-tRNA-ligase_bac-type"/>
</dbReference>
<dbReference type="Pfam" id="PF22421">
    <property type="entry name" value="SYY_C-terminal"/>
    <property type="match status" value="1"/>
</dbReference>
<dbReference type="SUPFAM" id="SSF55174">
    <property type="entry name" value="Alpha-L RNA-binding motif"/>
    <property type="match status" value="1"/>
</dbReference>
<dbReference type="PRINTS" id="PR01040">
    <property type="entry name" value="TRNASYNTHTYR"/>
</dbReference>
<dbReference type="AlphaFoldDB" id="A0A1F6NJ39"/>
<keyword evidence="7 11" id="KW-0030">Aminoacyl-tRNA synthetase</keyword>
<keyword evidence="2 11" id="KW-0436">Ligase</keyword>
<dbReference type="GO" id="GO:0004831">
    <property type="term" value="F:tyrosine-tRNA ligase activity"/>
    <property type="evidence" value="ECO:0007669"/>
    <property type="project" value="UniProtKB-UniRule"/>
</dbReference>
<dbReference type="InterPro" id="IPR014729">
    <property type="entry name" value="Rossmann-like_a/b/a_fold"/>
</dbReference>
<evidence type="ECO:0000256" key="5">
    <source>
        <dbReference type="ARBA" id="ARBA00022884"/>
    </source>
</evidence>
<dbReference type="Gene3D" id="3.10.290.10">
    <property type="entry name" value="RNA-binding S4 domain"/>
    <property type="match status" value="1"/>
</dbReference>
<dbReference type="InterPro" id="IPR054608">
    <property type="entry name" value="SYY-like_C"/>
</dbReference>
<comment type="caution">
    <text evidence="13">The sequence shown here is derived from an EMBL/GenBank/DDBJ whole genome shotgun (WGS) entry which is preliminary data.</text>
</comment>
<dbReference type="InterPro" id="IPR002305">
    <property type="entry name" value="aa-tRNA-synth_Ic"/>
</dbReference>
<evidence type="ECO:0000256" key="7">
    <source>
        <dbReference type="ARBA" id="ARBA00023146"/>
    </source>
</evidence>
<evidence type="ECO:0000256" key="9">
    <source>
        <dbReference type="NCBIfam" id="TIGR00234"/>
    </source>
</evidence>
<dbReference type="GO" id="GO:0005524">
    <property type="term" value="F:ATP binding"/>
    <property type="evidence" value="ECO:0007669"/>
    <property type="project" value="UniProtKB-KW"/>
</dbReference>
<dbReference type="PANTHER" id="PTHR11766:SF1">
    <property type="entry name" value="TYROSINE--TRNA LIGASE"/>
    <property type="match status" value="1"/>
</dbReference>
<keyword evidence="3 11" id="KW-0547">Nucleotide-binding</keyword>
<evidence type="ECO:0000256" key="1">
    <source>
        <dbReference type="ARBA" id="ARBA00013160"/>
    </source>
</evidence>
<dbReference type="GO" id="GO:0003723">
    <property type="term" value="F:RNA binding"/>
    <property type="evidence" value="ECO:0007669"/>
    <property type="project" value="UniProtKB-KW"/>
</dbReference>
<comment type="catalytic activity">
    <reaction evidence="8">
        <text>tRNA(Tyr) + L-tyrosine + ATP = L-tyrosyl-tRNA(Tyr) + AMP + diphosphate + H(+)</text>
        <dbReference type="Rhea" id="RHEA:10220"/>
        <dbReference type="Rhea" id="RHEA-COMP:9706"/>
        <dbReference type="Rhea" id="RHEA-COMP:9707"/>
        <dbReference type="ChEBI" id="CHEBI:15378"/>
        <dbReference type="ChEBI" id="CHEBI:30616"/>
        <dbReference type="ChEBI" id="CHEBI:33019"/>
        <dbReference type="ChEBI" id="CHEBI:58315"/>
        <dbReference type="ChEBI" id="CHEBI:78442"/>
        <dbReference type="ChEBI" id="CHEBI:78536"/>
        <dbReference type="ChEBI" id="CHEBI:456215"/>
        <dbReference type="EC" id="6.1.1.1"/>
    </reaction>
</comment>
<name>A0A1F6NJ39_9BACT</name>
<evidence type="ECO:0000256" key="6">
    <source>
        <dbReference type="ARBA" id="ARBA00022917"/>
    </source>
</evidence>
<evidence type="ECO:0000313" key="14">
    <source>
        <dbReference type="Proteomes" id="UP000177803"/>
    </source>
</evidence>
<evidence type="ECO:0000313" key="13">
    <source>
        <dbReference type="EMBL" id="OGH83848.1"/>
    </source>
</evidence>
<evidence type="ECO:0000259" key="12">
    <source>
        <dbReference type="Pfam" id="PF22421"/>
    </source>
</evidence>
<dbReference type="InterPro" id="IPR036986">
    <property type="entry name" value="S4_RNA-bd_sf"/>
</dbReference>